<evidence type="ECO:0000313" key="9">
    <source>
        <dbReference type="Proteomes" id="UP000587760"/>
    </source>
</evidence>
<dbReference type="EMBL" id="JACHGJ010000005">
    <property type="protein sequence ID" value="MBB6481187.1"/>
    <property type="molecule type" value="Genomic_DNA"/>
</dbReference>
<comment type="similarity">
    <text evidence="2">Belongs to the UPF0718 family.</text>
</comment>
<keyword evidence="5 7" id="KW-1133">Transmembrane helix</keyword>
<dbReference type="Pfam" id="PF03773">
    <property type="entry name" value="ArsP_1"/>
    <property type="match status" value="1"/>
</dbReference>
<evidence type="ECO:0008006" key="10">
    <source>
        <dbReference type="Google" id="ProtNLM"/>
    </source>
</evidence>
<evidence type="ECO:0000256" key="1">
    <source>
        <dbReference type="ARBA" id="ARBA00004651"/>
    </source>
</evidence>
<keyword evidence="4 7" id="KW-0812">Transmembrane</keyword>
<proteinExistence type="inferred from homology"/>
<dbReference type="InterPro" id="IPR052923">
    <property type="entry name" value="UPF0718"/>
</dbReference>
<dbReference type="RefSeq" id="WP_184747428.1">
    <property type="nucleotide sequence ID" value="NZ_JACHGJ010000005.1"/>
</dbReference>
<feature type="transmembrane region" description="Helical" evidence="7">
    <location>
        <begin position="20"/>
        <end position="42"/>
    </location>
</feature>
<keyword evidence="6 7" id="KW-0472">Membrane</keyword>
<feature type="transmembrane region" description="Helical" evidence="7">
    <location>
        <begin position="115"/>
        <end position="137"/>
    </location>
</feature>
<evidence type="ECO:0000256" key="7">
    <source>
        <dbReference type="SAM" id="Phobius"/>
    </source>
</evidence>
<reference evidence="8 9" key="1">
    <citation type="submission" date="2020-08" db="EMBL/GenBank/DDBJ databases">
        <title>Genomic Encyclopedia of Type Strains, Phase IV (KMG-IV): sequencing the most valuable type-strain genomes for metagenomic binning, comparative biology and taxonomic classification.</title>
        <authorList>
            <person name="Goeker M."/>
        </authorList>
    </citation>
    <scope>NUCLEOTIDE SEQUENCE [LARGE SCALE GENOMIC DNA]</scope>
    <source>
        <strain evidence="8 9">DSM 2461</strain>
    </source>
</reference>
<keyword evidence="3" id="KW-1003">Cell membrane</keyword>
<dbReference type="InterPro" id="IPR005524">
    <property type="entry name" value="DUF318"/>
</dbReference>
<gene>
    <name evidence="8" type="ORF">HNR50_002860</name>
</gene>
<feature type="transmembrane region" description="Helical" evidence="7">
    <location>
        <begin position="312"/>
        <end position="333"/>
    </location>
</feature>
<comment type="caution">
    <text evidence="8">The sequence shown here is derived from an EMBL/GenBank/DDBJ whole genome shotgun (WGS) entry which is preliminary data.</text>
</comment>
<dbReference type="AlphaFoldDB" id="A0A841RD75"/>
<dbReference type="PANTHER" id="PTHR34184">
    <property type="entry name" value="UPF0718 PROTEIN YCGR"/>
    <property type="match status" value="1"/>
</dbReference>
<evidence type="ECO:0000256" key="2">
    <source>
        <dbReference type="ARBA" id="ARBA00006386"/>
    </source>
</evidence>
<dbReference type="PANTHER" id="PTHR34184:SF4">
    <property type="entry name" value="UPF0718 PROTEIN YCGR"/>
    <property type="match status" value="1"/>
</dbReference>
<dbReference type="Proteomes" id="UP000587760">
    <property type="component" value="Unassembled WGS sequence"/>
</dbReference>
<keyword evidence="9" id="KW-1185">Reference proteome</keyword>
<evidence type="ECO:0000256" key="5">
    <source>
        <dbReference type="ARBA" id="ARBA00022989"/>
    </source>
</evidence>
<feature type="transmembrane region" description="Helical" evidence="7">
    <location>
        <begin position="54"/>
        <end position="80"/>
    </location>
</feature>
<evidence type="ECO:0000256" key="3">
    <source>
        <dbReference type="ARBA" id="ARBA00022475"/>
    </source>
</evidence>
<feature type="transmembrane region" description="Helical" evidence="7">
    <location>
        <begin position="283"/>
        <end position="306"/>
    </location>
</feature>
<feature type="transmembrane region" description="Helical" evidence="7">
    <location>
        <begin position="253"/>
        <end position="276"/>
    </location>
</feature>
<protein>
    <recommendedName>
        <fullName evidence="10">Permease</fullName>
    </recommendedName>
</protein>
<evidence type="ECO:0000313" key="8">
    <source>
        <dbReference type="EMBL" id="MBB6481187.1"/>
    </source>
</evidence>
<feature type="transmembrane region" description="Helical" evidence="7">
    <location>
        <begin position="212"/>
        <end position="233"/>
    </location>
</feature>
<sequence>MFEIIKNIGSFMLSAYSHSWPYLLLTIPLAVIINVSGISRYIGRAFSAKPLMAIFLAAAIGAFSPFCSCGVIPVITSLLIGGVPLAPVMSFWLASPSMDPEVFFLSVSRLGMDLAVWRLGATFAMSLAGGYAVYFLMRNGWLSRSVLRASAIESTPVGGGTCSETSCSTGNCSATSCSESAPSCHENSCAAEAKSTNRKVLLKSAAGESGKAIIMIIKFMTLAFFLEALIVLYVPQQWIIGLLGQHNRYSIPLSTLIGIPLYTTNISALGLTGGLLKQGMNPGAALAFLIGGATTTIPAMAAVFGIVRHRVFAVYLLTTMASAALSGFLYQILH</sequence>
<comment type="subcellular location">
    <subcellularLocation>
        <location evidence="1">Cell membrane</location>
        <topology evidence="1">Multi-pass membrane protein</topology>
    </subcellularLocation>
</comment>
<organism evidence="8 9">
    <name type="scientific">Spirochaeta isovalerica</name>
    <dbReference type="NCBI Taxonomy" id="150"/>
    <lineage>
        <taxon>Bacteria</taxon>
        <taxon>Pseudomonadati</taxon>
        <taxon>Spirochaetota</taxon>
        <taxon>Spirochaetia</taxon>
        <taxon>Spirochaetales</taxon>
        <taxon>Spirochaetaceae</taxon>
        <taxon>Spirochaeta</taxon>
    </lineage>
</organism>
<accession>A0A841RD75</accession>
<name>A0A841RD75_9SPIO</name>
<dbReference type="GO" id="GO:0005886">
    <property type="term" value="C:plasma membrane"/>
    <property type="evidence" value="ECO:0007669"/>
    <property type="project" value="UniProtKB-SubCell"/>
</dbReference>
<evidence type="ECO:0000256" key="4">
    <source>
        <dbReference type="ARBA" id="ARBA00022692"/>
    </source>
</evidence>
<evidence type="ECO:0000256" key="6">
    <source>
        <dbReference type="ARBA" id="ARBA00023136"/>
    </source>
</evidence>